<name>A0A9X2RQL0_9ACTN</name>
<dbReference type="RefSeq" id="WP_256791784.1">
    <property type="nucleotide sequence ID" value="NZ_JAATER010000499.1"/>
</dbReference>
<gene>
    <name evidence="1" type="ORF">NQU55_34900</name>
</gene>
<evidence type="ECO:0000313" key="2">
    <source>
        <dbReference type="Proteomes" id="UP001142374"/>
    </source>
</evidence>
<dbReference type="Proteomes" id="UP001142374">
    <property type="component" value="Unassembled WGS sequence"/>
</dbReference>
<accession>A0A9X2RQL0</accession>
<comment type="caution">
    <text evidence="1">The sequence shown here is derived from an EMBL/GenBank/DDBJ whole genome shotgun (WGS) entry which is preliminary data.</text>
</comment>
<organism evidence="1 2">
    <name type="scientific">Streptomyces telluris</name>
    <dbReference type="NCBI Taxonomy" id="2720021"/>
    <lineage>
        <taxon>Bacteria</taxon>
        <taxon>Bacillati</taxon>
        <taxon>Actinomycetota</taxon>
        <taxon>Actinomycetes</taxon>
        <taxon>Kitasatosporales</taxon>
        <taxon>Streptomycetaceae</taxon>
        <taxon>Streptomyces</taxon>
    </lineage>
</organism>
<sequence length="44" mass="4826">MVQHRRPKAPVDWNLVRSAARAVTPWVELLTALTALALAMTGRG</sequence>
<reference evidence="1" key="1">
    <citation type="submission" date="2022-06" db="EMBL/GenBank/DDBJ databases">
        <title>WGS of actinobacteria.</title>
        <authorList>
            <person name="Thawai C."/>
        </authorList>
    </citation>
    <scope>NUCLEOTIDE SEQUENCE</scope>
    <source>
        <strain evidence="1">AA8</strain>
    </source>
</reference>
<proteinExistence type="predicted"/>
<keyword evidence="2" id="KW-1185">Reference proteome</keyword>
<protein>
    <submittedName>
        <fullName evidence="1">Uncharacterized protein</fullName>
    </submittedName>
</protein>
<evidence type="ECO:0000313" key="1">
    <source>
        <dbReference type="EMBL" id="MCQ8774913.1"/>
    </source>
</evidence>
<dbReference type="AlphaFoldDB" id="A0A9X2RQL0"/>
<dbReference type="EMBL" id="JANIID010000059">
    <property type="protein sequence ID" value="MCQ8774913.1"/>
    <property type="molecule type" value="Genomic_DNA"/>
</dbReference>